<keyword evidence="2" id="KW-1185">Reference proteome</keyword>
<dbReference type="EMBL" id="JAZDRO010000002">
    <property type="protein sequence ID" value="MEE2566430.1"/>
    <property type="molecule type" value="Genomic_DNA"/>
</dbReference>
<gene>
    <name evidence="1" type="ORF">V0U35_07020</name>
</gene>
<comment type="caution">
    <text evidence="1">The sequence shown here is derived from an EMBL/GenBank/DDBJ whole genome shotgun (WGS) entry which is preliminary data.</text>
</comment>
<dbReference type="SUPFAM" id="SSF56300">
    <property type="entry name" value="Metallo-dependent phosphatases"/>
    <property type="match status" value="1"/>
</dbReference>
<dbReference type="InterPro" id="IPR005235">
    <property type="entry name" value="YmdB-like"/>
</dbReference>
<dbReference type="PIRSF" id="PIRSF004789">
    <property type="entry name" value="DR1281"/>
    <property type="match status" value="1"/>
</dbReference>
<organism evidence="1 2">
    <name type="scientific">Hyphobacterium marinum</name>
    <dbReference type="NCBI Taxonomy" id="3116574"/>
    <lineage>
        <taxon>Bacteria</taxon>
        <taxon>Pseudomonadati</taxon>
        <taxon>Pseudomonadota</taxon>
        <taxon>Alphaproteobacteria</taxon>
        <taxon>Maricaulales</taxon>
        <taxon>Maricaulaceae</taxon>
        <taxon>Hyphobacterium</taxon>
    </lineage>
</organism>
<reference evidence="1 2" key="1">
    <citation type="submission" date="2024-01" db="EMBL/GenBank/DDBJ databases">
        <title>Hyphobacterium bacterium isolated from marine sediment.</title>
        <authorList>
            <person name="Zhao S."/>
        </authorList>
    </citation>
    <scope>NUCLEOTIDE SEQUENCE [LARGE SCALE GENOMIC DNA]</scope>
    <source>
        <strain evidence="1 2">Y60-23</strain>
    </source>
</reference>
<evidence type="ECO:0000313" key="2">
    <source>
        <dbReference type="Proteomes" id="UP001310692"/>
    </source>
</evidence>
<dbReference type="CDD" id="cd07382">
    <property type="entry name" value="MPP_DR1281"/>
    <property type="match status" value="1"/>
</dbReference>
<dbReference type="InterPro" id="IPR029052">
    <property type="entry name" value="Metallo-depent_PP-like"/>
</dbReference>
<accession>A0ABU7LZK4</accession>
<proteinExistence type="predicted"/>
<dbReference type="NCBIfam" id="TIGR00282">
    <property type="entry name" value="TIGR00282 family metallophosphoesterase"/>
    <property type="match status" value="1"/>
</dbReference>
<protein>
    <submittedName>
        <fullName evidence="1">TIGR00282 family metallophosphoesterase</fullName>
    </submittedName>
</protein>
<dbReference type="PANTHER" id="PTHR36303">
    <property type="entry name" value="2',3'-CYCLIC-NUCLEOTIDE 2'-PHOSPHODIESTERASE"/>
    <property type="match status" value="1"/>
</dbReference>
<sequence length="272" mass="29086">MRIAFFGDILGKSGRKAAAAHLPGLRERLSLDFVAVNAENAAGGFGITRGTAEDLFDAGADVLTLGNHAWDQSEALTYIEREPRLLRPVNYPPNTAPGKGANLYQTKDGRSVLVMNVMGRLFMDPLEDPFAAVDEQISSAPLGQVADAILVDFHGEATSEKTAMGYFCDGRASLVVGTHTHVPTADARVLPGGTGYITDLGMTGDYNSIIGMDPEEPMRRFTTKMRSGRFQPADGEATLCGVYVETDDKTGLAKRIDPIRIGGRLAEAVPAL</sequence>
<dbReference type="Gene3D" id="3.60.21.10">
    <property type="match status" value="1"/>
</dbReference>
<evidence type="ECO:0000313" key="1">
    <source>
        <dbReference type="EMBL" id="MEE2566430.1"/>
    </source>
</evidence>
<dbReference type="Proteomes" id="UP001310692">
    <property type="component" value="Unassembled WGS sequence"/>
</dbReference>
<dbReference type="Pfam" id="PF13277">
    <property type="entry name" value="YmdB"/>
    <property type="match status" value="1"/>
</dbReference>
<name>A0ABU7LZK4_9PROT</name>
<dbReference type="PANTHER" id="PTHR36303:SF1">
    <property type="entry name" value="2',3'-CYCLIC-NUCLEOTIDE 2'-PHOSPHODIESTERASE"/>
    <property type="match status" value="1"/>
</dbReference>
<dbReference type="RefSeq" id="WP_330195971.1">
    <property type="nucleotide sequence ID" value="NZ_JAZDRO010000002.1"/>
</dbReference>